<comment type="caution">
    <text evidence="1">The sequence shown here is derived from an EMBL/GenBank/DDBJ whole genome shotgun (WGS) entry which is preliminary data.</text>
</comment>
<evidence type="ECO:0000313" key="1">
    <source>
        <dbReference type="EMBL" id="MBC3844801.1"/>
    </source>
</evidence>
<sequence length="59" mass="6808">MRIHSVLFPLIIITFFNSNTKSEPSVNSNDFDNSDNVNMTLSINNAEVFSYVKDYNLYI</sequence>
<keyword evidence="2" id="KW-1185">Reference proteome</keyword>
<name>A0ABR6XWE9_9FLAO</name>
<protein>
    <submittedName>
        <fullName evidence="1">Uncharacterized protein</fullName>
    </submittedName>
</protein>
<reference evidence="1 2" key="1">
    <citation type="submission" date="2020-08" db="EMBL/GenBank/DDBJ databases">
        <title>Winogradskyella ouciana sp. nov., isolated from the hadal seawater of the Mariana Trench.</title>
        <authorList>
            <person name="He X."/>
        </authorList>
    </citation>
    <scope>NUCLEOTIDE SEQUENCE [LARGE SCALE GENOMIC DNA]</scope>
    <source>
        <strain evidence="1 2">KCTC 22026</strain>
    </source>
</reference>
<gene>
    <name evidence="1" type="ORF">H6H04_00280</name>
</gene>
<proteinExistence type="predicted"/>
<organism evidence="1 2">
    <name type="scientific">Winogradskyella echinorum</name>
    <dbReference type="NCBI Taxonomy" id="538189"/>
    <lineage>
        <taxon>Bacteria</taxon>
        <taxon>Pseudomonadati</taxon>
        <taxon>Bacteroidota</taxon>
        <taxon>Flavobacteriia</taxon>
        <taxon>Flavobacteriales</taxon>
        <taxon>Flavobacteriaceae</taxon>
        <taxon>Winogradskyella</taxon>
    </lineage>
</organism>
<dbReference type="Proteomes" id="UP000607435">
    <property type="component" value="Unassembled WGS sequence"/>
</dbReference>
<dbReference type="RefSeq" id="WP_186843947.1">
    <property type="nucleotide sequence ID" value="NZ_JACOME010000001.1"/>
</dbReference>
<accession>A0ABR6XWE9</accession>
<evidence type="ECO:0000313" key="2">
    <source>
        <dbReference type="Proteomes" id="UP000607435"/>
    </source>
</evidence>
<dbReference type="EMBL" id="JACOME010000001">
    <property type="protein sequence ID" value="MBC3844801.1"/>
    <property type="molecule type" value="Genomic_DNA"/>
</dbReference>